<feature type="transmembrane region" description="Helical" evidence="2">
    <location>
        <begin position="12"/>
        <end position="34"/>
    </location>
</feature>
<dbReference type="KEGG" id="oni:Osc7112_1047"/>
<evidence type="ECO:0000256" key="2">
    <source>
        <dbReference type="SAM" id="Phobius"/>
    </source>
</evidence>
<keyword evidence="2" id="KW-0812">Transmembrane</keyword>
<dbReference type="eggNOG" id="ENOG502ZWMQ">
    <property type="taxonomic scope" value="Bacteria"/>
</dbReference>
<gene>
    <name evidence="3" type="ORF">Osc7112_1047</name>
</gene>
<keyword evidence="2" id="KW-1133">Transmembrane helix</keyword>
<keyword evidence="4" id="KW-1185">Reference proteome</keyword>
<feature type="region of interest" description="Disordered" evidence="1">
    <location>
        <begin position="448"/>
        <end position="468"/>
    </location>
</feature>
<dbReference type="AlphaFoldDB" id="K9VBV7"/>
<feature type="compositionally biased region" description="Polar residues" evidence="1">
    <location>
        <begin position="451"/>
        <end position="461"/>
    </location>
</feature>
<sequence precursor="true">MGIQNPSFRRKKYLKFLGGSAVGLAGLLAVWIVGGNYIASVQEKEIEQDLAAYAQRFPKTEPNDAALKLGPSLAKVGLVDWGSFSQELNQYLDAEIAKPNDTVNPPPEKLQRYLASKQTALAKLRQQVLINNEVPHWGTDITWILEGDMTAPLPAYLWQVNFQKLLALDILEKYRKGQTEAAAEMLEVSWKINQPLTESPLLISQLVGLIVTKYPAGVMRKVDRLPAQWQQRLLERDYRESVLTSLQGEYLSKFKFSQDFAWKYSWSSILEASDPFSGLGILSLFQTETNYPPTLKDKILDWTLSHVLVWFKPVIKPYVRFCAIDTYHAYKRSLAASRQQNFCASDSAPAKDFAWWNYIGRTSTNLPSQTSKAAKSMLDLELTQKILQVKALAAQTGKWPASVPDMKSSICPGSKWLYRVAPDGTMSISFSEKPKWLEERLKYKGLPFTYSDKTPPQLKNRTSTRPKR</sequence>
<evidence type="ECO:0000256" key="1">
    <source>
        <dbReference type="SAM" id="MobiDB-lite"/>
    </source>
</evidence>
<dbReference type="EMBL" id="CP003614">
    <property type="protein sequence ID" value="AFZ05603.1"/>
    <property type="molecule type" value="Genomic_DNA"/>
</dbReference>
<name>K9VBV7_9CYAN</name>
<dbReference type="STRING" id="179408.Osc7112_1047"/>
<dbReference type="Proteomes" id="UP000010478">
    <property type="component" value="Chromosome"/>
</dbReference>
<keyword evidence="2" id="KW-0472">Membrane</keyword>
<dbReference type="HOGENOM" id="CLU_560012_0_0_3"/>
<organism evidence="3 4">
    <name type="scientific">Phormidium nigroviride PCC 7112</name>
    <dbReference type="NCBI Taxonomy" id="179408"/>
    <lineage>
        <taxon>Bacteria</taxon>
        <taxon>Bacillati</taxon>
        <taxon>Cyanobacteriota</taxon>
        <taxon>Cyanophyceae</taxon>
        <taxon>Oscillatoriophycideae</taxon>
        <taxon>Oscillatoriales</taxon>
        <taxon>Oscillatoriaceae</taxon>
        <taxon>Phormidium</taxon>
    </lineage>
</organism>
<reference evidence="3 4" key="1">
    <citation type="submission" date="2012-05" db="EMBL/GenBank/DDBJ databases">
        <title>Finished chromosome of genome of Oscillatoria sp. PCC 7112.</title>
        <authorList>
            <consortium name="US DOE Joint Genome Institute"/>
            <person name="Gugger M."/>
            <person name="Coursin T."/>
            <person name="Rippka R."/>
            <person name="Tandeau De Marsac N."/>
            <person name="Huntemann M."/>
            <person name="Wei C.-L."/>
            <person name="Han J."/>
            <person name="Detter J.C."/>
            <person name="Han C."/>
            <person name="Tapia R."/>
            <person name="Davenport K."/>
            <person name="Daligault H."/>
            <person name="Erkkila T."/>
            <person name="Gu W."/>
            <person name="Munk A.C.C."/>
            <person name="Teshima H."/>
            <person name="Xu Y."/>
            <person name="Chain P."/>
            <person name="Chen A."/>
            <person name="Krypides N."/>
            <person name="Mavromatis K."/>
            <person name="Markowitz V."/>
            <person name="Szeto E."/>
            <person name="Ivanova N."/>
            <person name="Mikhailova N."/>
            <person name="Ovchinnikova G."/>
            <person name="Pagani I."/>
            <person name="Pati A."/>
            <person name="Goodwin L."/>
            <person name="Peters L."/>
            <person name="Pitluck S."/>
            <person name="Woyke T."/>
            <person name="Kerfeld C."/>
        </authorList>
    </citation>
    <scope>NUCLEOTIDE SEQUENCE [LARGE SCALE GENOMIC DNA]</scope>
    <source>
        <strain evidence="3 4">PCC 7112</strain>
    </source>
</reference>
<accession>K9VBV7</accession>
<evidence type="ECO:0000313" key="4">
    <source>
        <dbReference type="Proteomes" id="UP000010478"/>
    </source>
</evidence>
<protein>
    <submittedName>
        <fullName evidence="3">Uncharacterized protein</fullName>
    </submittedName>
</protein>
<proteinExistence type="predicted"/>
<evidence type="ECO:0000313" key="3">
    <source>
        <dbReference type="EMBL" id="AFZ05603.1"/>
    </source>
</evidence>